<evidence type="ECO:0000313" key="2">
    <source>
        <dbReference type="Proteomes" id="UP001472677"/>
    </source>
</evidence>
<protein>
    <submittedName>
        <fullName evidence="1">Uncharacterized protein</fullName>
    </submittedName>
</protein>
<accession>A0ABR2B2E9</accession>
<proteinExistence type="predicted"/>
<comment type="caution">
    <text evidence="1">The sequence shown here is derived from an EMBL/GenBank/DDBJ whole genome shotgun (WGS) entry which is preliminary data.</text>
</comment>
<gene>
    <name evidence="1" type="ORF">V6N12_009584</name>
</gene>
<evidence type="ECO:0000313" key="1">
    <source>
        <dbReference type="EMBL" id="KAK8500898.1"/>
    </source>
</evidence>
<name>A0ABR2B2E9_9ROSI</name>
<organism evidence="1 2">
    <name type="scientific">Hibiscus sabdariffa</name>
    <name type="common">roselle</name>
    <dbReference type="NCBI Taxonomy" id="183260"/>
    <lineage>
        <taxon>Eukaryota</taxon>
        <taxon>Viridiplantae</taxon>
        <taxon>Streptophyta</taxon>
        <taxon>Embryophyta</taxon>
        <taxon>Tracheophyta</taxon>
        <taxon>Spermatophyta</taxon>
        <taxon>Magnoliopsida</taxon>
        <taxon>eudicotyledons</taxon>
        <taxon>Gunneridae</taxon>
        <taxon>Pentapetalae</taxon>
        <taxon>rosids</taxon>
        <taxon>malvids</taxon>
        <taxon>Malvales</taxon>
        <taxon>Malvaceae</taxon>
        <taxon>Malvoideae</taxon>
        <taxon>Hibiscus</taxon>
    </lineage>
</organism>
<dbReference type="Proteomes" id="UP001472677">
    <property type="component" value="Unassembled WGS sequence"/>
</dbReference>
<reference evidence="1 2" key="1">
    <citation type="journal article" date="2024" name="G3 (Bethesda)">
        <title>Genome assembly of Hibiscus sabdariffa L. provides insights into metabolisms of medicinal natural products.</title>
        <authorList>
            <person name="Kim T."/>
        </authorList>
    </citation>
    <scope>NUCLEOTIDE SEQUENCE [LARGE SCALE GENOMIC DNA]</scope>
    <source>
        <strain evidence="1">TK-2024</strain>
        <tissue evidence="1">Old leaves</tissue>
    </source>
</reference>
<keyword evidence="2" id="KW-1185">Reference proteome</keyword>
<sequence>MKSSRHYIRLQMYWVGTLFPQLFRKRFKGIGRFMLMPNTLALTAVHRQTAASRSSKPWMMLQHGFVGTLPSSTSTKLSRLRHPPRFKGSHLSPLGSPSPGRITTGFVVQEEVLSTFRELTKANKTRLRERSRAVDALRRRFQVIEKTICFIKLLVRYGR</sequence>
<dbReference type="EMBL" id="JBBPBM010000200">
    <property type="protein sequence ID" value="KAK8500898.1"/>
    <property type="molecule type" value="Genomic_DNA"/>
</dbReference>